<accession>K5WLJ2</accession>
<dbReference type="KEGG" id="pco:PHACADRAFT_213046"/>
<dbReference type="Proteomes" id="UP000008370">
    <property type="component" value="Unassembled WGS sequence"/>
</dbReference>
<dbReference type="OrthoDB" id="2879353at2759"/>
<evidence type="ECO:0000313" key="2">
    <source>
        <dbReference type="Proteomes" id="UP000008370"/>
    </source>
</evidence>
<name>K5WLJ2_PHACS</name>
<organism evidence="1 2">
    <name type="scientific">Phanerochaete carnosa (strain HHB-10118-sp)</name>
    <name type="common">White-rot fungus</name>
    <name type="synonym">Peniophora carnosa</name>
    <dbReference type="NCBI Taxonomy" id="650164"/>
    <lineage>
        <taxon>Eukaryota</taxon>
        <taxon>Fungi</taxon>
        <taxon>Dikarya</taxon>
        <taxon>Basidiomycota</taxon>
        <taxon>Agaricomycotina</taxon>
        <taxon>Agaricomycetes</taxon>
        <taxon>Polyporales</taxon>
        <taxon>Phanerochaetaceae</taxon>
        <taxon>Phanerochaete</taxon>
    </lineage>
</organism>
<protein>
    <submittedName>
        <fullName evidence="1">Uncharacterized protein</fullName>
    </submittedName>
</protein>
<dbReference type="AlphaFoldDB" id="K5WLJ2"/>
<proteinExistence type="predicted"/>
<dbReference type="RefSeq" id="XP_007400316.1">
    <property type="nucleotide sequence ID" value="XM_007400254.1"/>
</dbReference>
<dbReference type="GeneID" id="18913323"/>
<gene>
    <name evidence="1" type="ORF">PHACADRAFT_213046</name>
</gene>
<keyword evidence="2" id="KW-1185">Reference proteome</keyword>
<dbReference type="HOGENOM" id="CLU_155349_3_0_1"/>
<sequence>MSNVEAKGTVDTHNTGNSWTAIFNVDGHKYSFSASMSPNVTAFEITKAKVHYTVPEDLTGSGVDYAGTVGKEIDITLNSSSKVTITGNLDVGFEVYPETNITGTGTWSATTEIR</sequence>
<dbReference type="InParanoid" id="K5WLJ2"/>
<reference evidence="1 2" key="1">
    <citation type="journal article" date="2012" name="BMC Genomics">
        <title>Comparative genomics of the white-rot fungi, Phanerochaete carnosa and P. chrysosporium, to elucidate the genetic basis of the distinct wood types they colonize.</title>
        <authorList>
            <person name="Suzuki H."/>
            <person name="MacDonald J."/>
            <person name="Syed K."/>
            <person name="Salamov A."/>
            <person name="Hori C."/>
            <person name="Aerts A."/>
            <person name="Henrissat B."/>
            <person name="Wiebenga A."/>
            <person name="vanKuyk P.A."/>
            <person name="Barry K."/>
            <person name="Lindquist E."/>
            <person name="LaButti K."/>
            <person name="Lapidus A."/>
            <person name="Lucas S."/>
            <person name="Coutinho P."/>
            <person name="Gong Y."/>
            <person name="Samejima M."/>
            <person name="Mahadevan R."/>
            <person name="Abou-Zaid M."/>
            <person name="de Vries R.P."/>
            <person name="Igarashi K."/>
            <person name="Yadav J.S."/>
            <person name="Grigoriev I.V."/>
            <person name="Master E.R."/>
        </authorList>
    </citation>
    <scope>NUCLEOTIDE SEQUENCE [LARGE SCALE GENOMIC DNA]</scope>
    <source>
        <strain evidence="1 2">HHB-10118-sp</strain>
    </source>
</reference>
<dbReference type="EMBL" id="JH930477">
    <property type="protein sequence ID" value="EKM51162.1"/>
    <property type="molecule type" value="Genomic_DNA"/>
</dbReference>
<evidence type="ECO:0000313" key="1">
    <source>
        <dbReference type="EMBL" id="EKM51162.1"/>
    </source>
</evidence>